<evidence type="ECO:0000259" key="8">
    <source>
        <dbReference type="PROSITE" id="PS51192"/>
    </source>
</evidence>
<evidence type="ECO:0000313" key="11">
    <source>
        <dbReference type="Proteomes" id="UP000521943"/>
    </source>
</evidence>
<keyword evidence="5" id="KW-0413">Isomerase</keyword>
<evidence type="ECO:0000256" key="4">
    <source>
        <dbReference type="ARBA" id="ARBA00023125"/>
    </source>
</evidence>
<keyword evidence="11" id="KW-1185">Reference proteome</keyword>
<dbReference type="InterPro" id="IPR014001">
    <property type="entry name" value="Helicase_ATP-bd"/>
</dbReference>
<dbReference type="GO" id="GO:0005694">
    <property type="term" value="C:chromosome"/>
    <property type="evidence" value="ECO:0007669"/>
    <property type="project" value="TreeGrafter"/>
</dbReference>
<feature type="domain" description="Helicase ATP-binding" evidence="8">
    <location>
        <begin position="40"/>
        <end position="233"/>
    </location>
</feature>
<keyword evidence="4" id="KW-0238">DNA-binding</keyword>
<dbReference type="EC" id="5.6.2.4" evidence="7"/>
<dbReference type="Gene3D" id="3.40.50.300">
    <property type="entry name" value="P-loop containing nucleotide triphosphate hydrolases"/>
    <property type="match status" value="2"/>
</dbReference>
<evidence type="ECO:0000256" key="2">
    <source>
        <dbReference type="ARBA" id="ARBA00022741"/>
    </source>
</evidence>
<dbReference type="GO" id="GO:0005524">
    <property type="term" value="F:ATP binding"/>
    <property type="evidence" value="ECO:0007669"/>
    <property type="project" value="UniProtKB-KW"/>
</dbReference>
<dbReference type="EMBL" id="JACGCI010000003">
    <property type="protein sequence ID" value="KAF6765063.1"/>
    <property type="molecule type" value="Genomic_DNA"/>
</dbReference>
<dbReference type="GO" id="GO:0009378">
    <property type="term" value="F:four-way junction helicase activity"/>
    <property type="evidence" value="ECO:0007669"/>
    <property type="project" value="TreeGrafter"/>
</dbReference>
<dbReference type="PANTHER" id="PTHR13710:SF105">
    <property type="entry name" value="ATP-DEPENDENT DNA HELICASE Q1"/>
    <property type="match status" value="1"/>
</dbReference>
<comment type="catalytic activity">
    <reaction evidence="6">
        <text>Couples ATP hydrolysis with the unwinding of duplex DNA by translocating in the 3'-5' direction.</text>
        <dbReference type="EC" id="5.6.2.4"/>
    </reaction>
</comment>
<dbReference type="PROSITE" id="PS51192">
    <property type="entry name" value="HELICASE_ATP_BIND_1"/>
    <property type="match status" value="1"/>
</dbReference>
<evidence type="ECO:0000313" key="10">
    <source>
        <dbReference type="EMBL" id="KAF6765063.1"/>
    </source>
</evidence>
<name>A0A8H6MDA0_9AGAR</name>
<dbReference type="AlphaFoldDB" id="A0A8H6MDA0"/>
<keyword evidence="10" id="KW-0347">Helicase</keyword>
<feature type="domain" description="Helicase C-terminal" evidence="9">
    <location>
        <begin position="264"/>
        <end position="437"/>
    </location>
</feature>
<evidence type="ECO:0000256" key="7">
    <source>
        <dbReference type="ARBA" id="ARBA00034808"/>
    </source>
</evidence>
<dbReference type="Proteomes" id="UP000521943">
    <property type="component" value="Unassembled WGS sequence"/>
</dbReference>
<dbReference type="PROSITE" id="PS51194">
    <property type="entry name" value="HELICASE_CTER"/>
    <property type="match status" value="1"/>
</dbReference>
<keyword evidence="10" id="KW-0378">Hydrolase</keyword>
<dbReference type="InterPro" id="IPR011545">
    <property type="entry name" value="DEAD/DEAH_box_helicase_dom"/>
</dbReference>
<organism evidence="10 11">
    <name type="scientific">Ephemerocybe angulata</name>
    <dbReference type="NCBI Taxonomy" id="980116"/>
    <lineage>
        <taxon>Eukaryota</taxon>
        <taxon>Fungi</taxon>
        <taxon>Dikarya</taxon>
        <taxon>Basidiomycota</taxon>
        <taxon>Agaricomycotina</taxon>
        <taxon>Agaricomycetes</taxon>
        <taxon>Agaricomycetidae</taxon>
        <taxon>Agaricales</taxon>
        <taxon>Agaricineae</taxon>
        <taxon>Psathyrellaceae</taxon>
        <taxon>Ephemerocybe</taxon>
    </lineage>
</organism>
<dbReference type="InterPro" id="IPR027417">
    <property type="entry name" value="P-loop_NTPase"/>
</dbReference>
<keyword evidence="3" id="KW-0067">ATP-binding</keyword>
<reference evidence="10 11" key="1">
    <citation type="submission" date="2020-07" db="EMBL/GenBank/DDBJ databases">
        <title>Comparative genomics of pyrophilous fungi reveals a link between fire events and developmental genes.</title>
        <authorList>
            <consortium name="DOE Joint Genome Institute"/>
            <person name="Steindorff A.S."/>
            <person name="Carver A."/>
            <person name="Calhoun S."/>
            <person name="Stillman K."/>
            <person name="Liu H."/>
            <person name="Lipzen A."/>
            <person name="Pangilinan J."/>
            <person name="Labutti K."/>
            <person name="Bruns T.D."/>
            <person name="Grigoriev I.V."/>
        </authorList>
    </citation>
    <scope>NUCLEOTIDE SEQUENCE [LARGE SCALE GENOMIC DNA]</scope>
    <source>
        <strain evidence="10 11">CBS 144469</strain>
    </source>
</reference>
<sequence length="633" mass="70051">MAPPPFAWRSDAGKTLVREILTECIPQWPSGPRPFQVEATAHLLDNEPTLLIAATSSGKTAIFFCSLLVLRHLAKHPRPNISVRIPAKPVVLVVTPLVELGNNHALEMSSFGLRAVSLNAATLKKARDEQRNLIAEIQRCEWSMVFLSAERLTSKDVNNVLRDEFFRQNVVMLGIDEAHVLVPWSQSFRKAYKHVSELRLRLPRQCTLAVVTATLTPAGLAKLCAELDLKPNKYHCIRQSVQRPTVHTILANIGHSLTTASFPDISWIFERDTKAVVFCGSLDLAWRVGLFGWGHYPPGHQHSRVRLWSSITSAQYNRETLALFADPTKPTVIAATVAFGMGMNVPNIKFSINLGLPATLEDLVQQNGRAGRDPEATASGITYIPTATITALKDDIKHFNDESSNPLDVYKKVVKFSQTRSSKTTEAKLDSNLRALILAHLLGLCLERVKNGILGSPKDDPPNATCDELGRRLKCSSCDPGLLAALTTSPSAPTSPALLPPPPPPAAKPFPMTATSLPHSLPKKFKENLTLWLDRFALEKWNKMTTSEGAFGPVKRFWKGTSGWQYIDKHGIALFDLLTKLIEMYKSSIQEAKDITKKKAAATRERAKRKLLPAFLYPPLTCINRCESRPQGP</sequence>
<dbReference type="OrthoDB" id="3260945at2759"/>
<dbReference type="GO" id="GO:0000724">
    <property type="term" value="P:double-strand break repair via homologous recombination"/>
    <property type="evidence" value="ECO:0007669"/>
    <property type="project" value="TreeGrafter"/>
</dbReference>
<dbReference type="Pfam" id="PF00270">
    <property type="entry name" value="DEAD"/>
    <property type="match status" value="1"/>
</dbReference>
<gene>
    <name evidence="10" type="ORF">DFP72DRAFT_799385</name>
</gene>
<accession>A0A8H6MDA0</accession>
<dbReference type="SMART" id="SM00490">
    <property type="entry name" value="HELICc"/>
    <property type="match status" value="1"/>
</dbReference>
<dbReference type="SUPFAM" id="SSF52540">
    <property type="entry name" value="P-loop containing nucleoside triphosphate hydrolases"/>
    <property type="match status" value="1"/>
</dbReference>
<dbReference type="GO" id="GO:0043138">
    <property type="term" value="F:3'-5' DNA helicase activity"/>
    <property type="evidence" value="ECO:0007669"/>
    <property type="project" value="UniProtKB-EC"/>
</dbReference>
<keyword evidence="2" id="KW-0547">Nucleotide-binding</keyword>
<evidence type="ECO:0000259" key="9">
    <source>
        <dbReference type="PROSITE" id="PS51194"/>
    </source>
</evidence>
<evidence type="ECO:0000256" key="6">
    <source>
        <dbReference type="ARBA" id="ARBA00034617"/>
    </source>
</evidence>
<dbReference type="SMART" id="SM00487">
    <property type="entry name" value="DEXDc"/>
    <property type="match status" value="1"/>
</dbReference>
<dbReference type="Pfam" id="PF00271">
    <property type="entry name" value="Helicase_C"/>
    <property type="match status" value="1"/>
</dbReference>
<comment type="similarity">
    <text evidence="1">Belongs to the helicase family. RecQ subfamily.</text>
</comment>
<dbReference type="GO" id="GO:0003677">
    <property type="term" value="F:DNA binding"/>
    <property type="evidence" value="ECO:0007669"/>
    <property type="project" value="UniProtKB-KW"/>
</dbReference>
<dbReference type="PANTHER" id="PTHR13710">
    <property type="entry name" value="DNA HELICASE RECQ FAMILY MEMBER"/>
    <property type="match status" value="1"/>
</dbReference>
<protein>
    <recommendedName>
        <fullName evidence="7">DNA 3'-5' helicase</fullName>
        <ecNumber evidence="7">5.6.2.4</ecNumber>
    </recommendedName>
</protein>
<comment type="caution">
    <text evidence="10">The sequence shown here is derived from an EMBL/GenBank/DDBJ whole genome shotgun (WGS) entry which is preliminary data.</text>
</comment>
<evidence type="ECO:0000256" key="5">
    <source>
        <dbReference type="ARBA" id="ARBA00023235"/>
    </source>
</evidence>
<evidence type="ECO:0000256" key="3">
    <source>
        <dbReference type="ARBA" id="ARBA00022840"/>
    </source>
</evidence>
<dbReference type="InterPro" id="IPR001650">
    <property type="entry name" value="Helicase_C-like"/>
</dbReference>
<dbReference type="GO" id="GO:0005737">
    <property type="term" value="C:cytoplasm"/>
    <property type="evidence" value="ECO:0007669"/>
    <property type="project" value="TreeGrafter"/>
</dbReference>
<proteinExistence type="inferred from homology"/>
<evidence type="ECO:0000256" key="1">
    <source>
        <dbReference type="ARBA" id="ARBA00005446"/>
    </source>
</evidence>